<organism evidence="7 8">
    <name type="scientific">Halobium salinum</name>
    <dbReference type="NCBI Taxonomy" id="1364940"/>
    <lineage>
        <taxon>Archaea</taxon>
        <taxon>Methanobacteriati</taxon>
        <taxon>Methanobacteriota</taxon>
        <taxon>Stenosarchaea group</taxon>
        <taxon>Halobacteria</taxon>
        <taxon>Halobacteriales</taxon>
        <taxon>Haloferacaceae</taxon>
        <taxon>Halobium</taxon>
    </lineage>
</organism>
<feature type="transmembrane region" description="Helical" evidence="6">
    <location>
        <begin position="247"/>
        <end position="271"/>
    </location>
</feature>
<dbReference type="AlphaFoldDB" id="A0ABD5P8U6"/>
<feature type="transmembrane region" description="Helical" evidence="6">
    <location>
        <begin position="92"/>
        <end position="109"/>
    </location>
</feature>
<accession>A0ABD5P8U6</accession>
<keyword evidence="8" id="KW-1185">Reference proteome</keyword>
<evidence type="ECO:0000256" key="3">
    <source>
        <dbReference type="ARBA" id="ARBA00022692"/>
    </source>
</evidence>
<evidence type="ECO:0000313" key="7">
    <source>
        <dbReference type="EMBL" id="MFC4357305.1"/>
    </source>
</evidence>
<keyword evidence="3 6" id="KW-0812">Transmembrane</keyword>
<feature type="transmembrane region" description="Helical" evidence="6">
    <location>
        <begin position="436"/>
        <end position="455"/>
    </location>
</feature>
<feature type="transmembrane region" description="Helical" evidence="6">
    <location>
        <begin position="306"/>
        <end position="332"/>
    </location>
</feature>
<feature type="transmembrane region" description="Helical" evidence="6">
    <location>
        <begin position="121"/>
        <end position="141"/>
    </location>
</feature>
<evidence type="ECO:0000256" key="5">
    <source>
        <dbReference type="ARBA" id="ARBA00023136"/>
    </source>
</evidence>
<feature type="transmembrane region" description="Helical" evidence="6">
    <location>
        <begin position="62"/>
        <end position="80"/>
    </location>
</feature>
<dbReference type="Proteomes" id="UP001595921">
    <property type="component" value="Unassembled WGS sequence"/>
</dbReference>
<reference evidence="7 8" key="1">
    <citation type="journal article" date="2019" name="Int. J. Syst. Evol. Microbiol.">
        <title>The Global Catalogue of Microorganisms (GCM) 10K type strain sequencing project: providing services to taxonomists for standard genome sequencing and annotation.</title>
        <authorList>
            <consortium name="The Broad Institute Genomics Platform"/>
            <consortium name="The Broad Institute Genome Sequencing Center for Infectious Disease"/>
            <person name="Wu L."/>
            <person name="Ma J."/>
        </authorList>
    </citation>
    <scope>NUCLEOTIDE SEQUENCE [LARGE SCALE GENOMIC DNA]</scope>
    <source>
        <strain evidence="7 8">CGMCC 1.12553</strain>
    </source>
</reference>
<dbReference type="EMBL" id="JBHSDS010000003">
    <property type="protein sequence ID" value="MFC4357305.1"/>
    <property type="molecule type" value="Genomic_DNA"/>
</dbReference>
<keyword evidence="5 6" id="KW-0472">Membrane</keyword>
<feature type="transmembrane region" description="Helical" evidence="6">
    <location>
        <begin position="161"/>
        <end position="182"/>
    </location>
</feature>
<feature type="transmembrane region" description="Helical" evidence="6">
    <location>
        <begin position="194"/>
        <end position="211"/>
    </location>
</feature>
<feature type="transmembrane region" description="Helical" evidence="6">
    <location>
        <begin position="20"/>
        <end position="42"/>
    </location>
</feature>
<comment type="subcellular location">
    <subcellularLocation>
        <location evidence="1">Membrane</location>
        <topology evidence="1">Multi-pass membrane protein</topology>
    </subcellularLocation>
</comment>
<evidence type="ECO:0000256" key="1">
    <source>
        <dbReference type="ARBA" id="ARBA00004141"/>
    </source>
</evidence>
<gene>
    <name evidence="7" type="ORF">ACFO0N_05000</name>
</gene>
<evidence type="ECO:0000256" key="6">
    <source>
        <dbReference type="SAM" id="Phobius"/>
    </source>
</evidence>
<sequence>MTTPLRRAGGFAAVGTLSLAAAPLGVGIAVAFGAVAAVAFLVDDGPLFELFARVGDREDGRLNGLLGFSLAAAGLSLFATAPQFSRETGAPLPVYAFVAGVLVLGYGNLGERLVQTVRDDPFLSAAGFTVVGFLAAFLGQLVVSTVGRVAGIDAGAGAGPVVTVTVADAAFLAAAGALTAALLRSMLFERDDPLVMLSVGLLLWFLSYLPTNVTTTGVAVALAVTVGLGIVSYVLQTASIEGMLTGVLLSLLTIVLGGVGWFAVLITFFAVGGLSTKFRYDAKLSRGVAEENEGARGTGNVLGNSAVALAAVLAYAASAGLPVDATLFLFAFAGSLAAAMSDTLSSEIGGLFDTPRLITSLERVEPGTDGGVTWQGELAGVAGAALVALIAFALFERVDLLGAGVVLVGGVVGMTVDSLLGALVEGDRVGNEAVNFLATLAGAVAATLVALFVVVP</sequence>
<evidence type="ECO:0000256" key="4">
    <source>
        <dbReference type="ARBA" id="ARBA00022989"/>
    </source>
</evidence>
<proteinExistence type="inferred from homology"/>
<dbReference type="Pfam" id="PF01940">
    <property type="entry name" value="DUF92"/>
    <property type="match status" value="1"/>
</dbReference>
<evidence type="ECO:0000256" key="2">
    <source>
        <dbReference type="ARBA" id="ARBA00009012"/>
    </source>
</evidence>
<keyword evidence="4 6" id="KW-1133">Transmembrane helix</keyword>
<dbReference type="PANTHER" id="PTHR13353:SF5">
    <property type="entry name" value="TRANSMEMBRANE PROTEIN 19"/>
    <property type="match status" value="1"/>
</dbReference>
<feature type="transmembrane region" description="Helical" evidence="6">
    <location>
        <begin position="217"/>
        <end position="235"/>
    </location>
</feature>
<dbReference type="PANTHER" id="PTHR13353">
    <property type="entry name" value="TRANSMEMBRANE PROTEIN 19"/>
    <property type="match status" value="1"/>
</dbReference>
<protein>
    <submittedName>
        <fullName evidence="7">DUF92 domain-containing protein</fullName>
    </submittedName>
</protein>
<comment type="caution">
    <text evidence="7">The sequence shown here is derived from an EMBL/GenBank/DDBJ whole genome shotgun (WGS) entry which is preliminary data.</text>
</comment>
<name>A0ABD5P8U6_9EURY</name>
<evidence type="ECO:0000313" key="8">
    <source>
        <dbReference type="Proteomes" id="UP001595921"/>
    </source>
</evidence>
<feature type="transmembrane region" description="Helical" evidence="6">
    <location>
        <begin position="401"/>
        <end position="424"/>
    </location>
</feature>
<comment type="similarity">
    <text evidence="2">Belongs to the TMEM19 family.</text>
</comment>
<dbReference type="GO" id="GO:0016020">
    <property type="term" value="C:membrane"/>
    <property type="evidence" value="ECO:0007669"/>
    <property type="project" value="UniProtKB-SubCell"/>
</dbReference>
<dbReference type="InterPro" id="IPR002794">
    <property type="entry name" value="DUF92_TMEM19"/>
</dbReference>
<dbReference type="RefSeq" id="WP_267622394.1">
    <property type="nucleotide sequence ID" value="NZ_JAODIW010000006.1"/>
</dbReference>
<feature type="transmembrane region" description="Helical" evidence="6">
    <location>
        <begin position="378"/>
        <end position="395"/>
    </location>
</feature>